<protein>
    <submittedName>
        <fullName evidence="2">Uncharacterized protein</fullName>
    </submittedName>
</protein>
<dbReference type="Proteomes" id="UP001219568">
    <property type="component" value="Unassembled WGS sequence"/>
</dbReference>
<name>A0AAD6IAB2_PENCN</name>
<accession>A0AAD6IAB2</accession>
<reference evidence="2" key="1">
    <citation type="journal article" date="2023" name="IMA Fungus">
        <title>Comparative genomic study of the Penicillium genus elucidates a diverse pangenome and 15 lateral gene transfer events.</title>
        <authorList>
            <person name="Petersen C."/>
            <person name="Sorensen T."/>
            <person name="Nielsen M.R."/>
            <person name="Sondergaard T.E."/>
            <person name="Sorensen J.L."/>
            <person name="Fitzpatrick D.A."/>
            <person name="Frisvad J.C."/>
            <person name="Nielsen K.L."/>
        </authorList>
    </citation>
    <scope>NUCLEOTIDE SEQUENCE</scope>
    <source>
        <strain evidence="2">IBT 15450</strain>
    </source>
</reference>
<gene>
    <name evidence="2" type="ORF">N7460_007446</name>
</gene>
<dbReference type="AlphaFoldDB" id="A0AAD6IAB2"/>
<feature type="compositionally biased region" description="Polar residues" evidence="1">
    <location>
        <begin position="42"/>
        <end position="53"/>
    </location>
</feature>
<evidence type="ECO:0000313" key="3">
    <source>
        <dbReference type="Proteomes" id="UP001219568"/>
    </source>
</evidence>
<reference evidence="2" key="2">
    <citation type="submission" date="2023-01" db="EMBL/GenBank/DDBJ databases">
        <authorList>
            <person name="Petersen C."/>
        </authorList>
    </citation>
    <scope>NUCLEOTIDE SEQUENCE</scope>
    <source>
        <strain evidence="2">IBT 15450</strain>
    </source>
</reference>
<evidence type="ECO:0000313" key="2">
    <source>
        <dbReference type="EMBL" id="KAJ6038729.1"/>
    </source>
</evidence>
<keyword evidence="3" id="KW-1185">Reference proteome</keyword>
<sequence>MESPDRVHRNLDHGPRSYTDQVLKILKDKATTGRKFCPQDANECQSESIASTQGSRRGSKGSFKRGGPSSGLHRHAKYAAEQPADRVKPESQAPKRLLKRKTAVDVEILKEEMEDVKKTLASLQSLLTERYKKSGCLLQRISTEQPKHVENSDANFFPRYSGTDLERDLKFFE</sequence>
<dbReference type="EMBL" id="JAQJZL010000008">
    <property type="protein sequence ID" value="KAJ6038729.1"/>
    <property type="molecule type" value="Genomic_DNA"/>
</dbReference>
<feature type="region of interest" description="Disordered" evidence="1">
    <location>
        <begin position="35"/>
        <end position="98"/>
    </location>
</feature>
<organism evidence="2 3">
    <name type="scientific">Penicillium canescens</name>
    <dbReference type="NCBI Taxonomy" id="5083"/>
    <lineage>
        <taxon>Eukaryota</taxon>
        <taxon>Fungi</taxon>
        <taxon>Dikarya</taxon>
        <taxon>Ascomycota</taxon>
        <taxon>Pezizomycotina</taxon>
        <taxon>Eurotiomycetes</taxon>
        <taxon>Eurotiomycetidae</taxon>
        <taxon>Eurotiales</taxon>
        <taxon>Aspergillaceae</taxon>
        <taxon>Penicillium</taxon>
    </lineage>
</organism>
<evidence type="ECO:0000256" key="1">
    <source>
        <dbReference type="SAM" id="MobiDB-lite"/>
    </source>
</evidence>
<comment type="caution">
    <text evidence="2">The sequence shown here is derived from an EMBL/GenBank/DDBJ whole genome shotgun (WGS) entry which is preliminary data.</text>
</comment>
<proteinExistence type="predicted"/>